<dbReference type="EMBL" id="VIWO01000018">
    <property type="protein sequence ID" value="TWF31728.1"/>
    <property type="molecule type" value="Genomic_DNA"/>
</dbReference>
<proteinExistence type="predicted"/>
<evidence type="ECO:0000313" key="2">
    <source>
        <dbReference type="Proteomes" id="UP000320811"/>
    </source>
</evidence>
<keyword evidence="2" id="KW-1185">Reference proteome</keyword>
<evidence type="ECO:0000313" key="1">
    <source>
        <dbReference type="EMBL" id="TWF31728.1"/>
    </source>
</evidence>
<accession>A0A561P0U5</accession>
<gene>
    <name evidence="1" type="ORF">FHW36_11822</name>
</gene>
<dbReference type="AlphaFoldDB" id="A0A561P0U5"/>
<organism evidence="1 2">
    <name type="scientific">Chitinophaga polysaccharea</name>
    <dbReference type="NCBI Taxonomy" id="1293035"/>
    <lineage>
        <taxon>Bacteria</taxon>
        <taxon>Pseudomonadati</taxon>
        <taxon>Bacteroidota</taxon>
        <taxon>Chitinophagia</taxon>
        <taxon>Chitinophagales</taxon>
        <taxon>Chitinophagaceae</taxon>
        <taxon>Chitinophaga</taxon>
    </lineage>
</organism>
<reference evidence="1 2" key="1">
    <citation type="submission" date="2019-06" db="EMBL/GenBank/DDBJ databases">
        <title>Sorghum-associated microbial communities from plants grown in Nebraska, USA.</title>
        <authorList>
            <person name="Schachtman D."/>
        </authorList>
    </citation>
    <scope>NUCLEOTIDE SEQUENCE [LARGE SCALE GENOMIC DNA]</scope>
    <source>
        <strain evidence="1 2">1209</strain>
    </source>
</reference>
<dbReference type="Proteomes" id="UP000320811">
    <property type="component" value="Unassembled WGS sequence"/>
</dbReference>
<comment type="caution">
    <text evidence="1">The sequence shown here is derived from an EMBL/GenBank/DDBJ whole genome shotgun (WGS) entry which is preliminary data.</text>
</comment>
<sequence length="89" mass="10153">MTYIIGYFQNNKPRVLVNPQPFRSITELQPAIEMIIKPTAEDKLSITEIMAQVASDGICRVHREDISWMIGEDSIIQEETDSFTHILSS</sequence>
<dbReference type="RefSeq" id="WP_145675265.1">
    <property type="nucleotide sequence ID" value="NZ_VIWO01000018.1"/>
</dbReference>
<name>A0A561P0U5_9BACT</name>
<protein>
    <submittedName>
        <fullName evidence="1">Uncharacterized protein</fullName>
    </submittedName>
</protein>